<reference evidence="1" key="1">
    <citation type="journal article" date="2019" name="PLoS Negl. Trop. Dis.">
        <title>Revisiting the worldwide diversity of Leptospira species in the environment.</title>
        <authorList>
            <person name="Vincent A.T."/>
            <person name="Schiettekatte O."/>
            <person name="Bourhy P."/>
            <person name="Veyrier F.J."/>
            <person name="Picardeau M."/>
        </authorList>
    </citation>
    <scope>NUCLEOTIDE SEQUENCE [LARGE SCALE GENOMIC DNA]</scope>
    <source>
        <strain evidence="1">201702422</strain>
    </source>
</reference>
<proteinExistence type="predicted"/>
<protein>
    <submittedName>
        <fullName evidence="1">Uncharacterized protein</fullName>
    </submittedName>
</protein>
<dbReference type="Proteomes" id="UP000298263">
    <property type="component" value="Unassembled WGS sequence"/>
</dbReference>
<keyword evidence="2" id="KW-1185">Reference proteome</keyword>
<comment type="caution">
    <text evidence="1">The sequence shown here is derived from an EMBL/GenBank/DDBJ whole genome shotgun (WGS) entry which is preliminary data.</text>
</comment>
<dbReference type="OrthoDB" id="327360at2"/>
<organism evidence="1 2">
    <name type="scientific">Leptospira congkakensis</name>
    <dbReference type="NCBI Taxonomy" id="2484932"/>
    <lineage>
        <taxon>Bacteria</taxon>
        <taxon>Pseudomonadati</taxon>
        <taxon>Spirochaetota</taxon>
        <taxon>Spirochaetia</taxon>
        <taxon>Leptospirales</taxon>
        <taxon>Leptospiraceae</taxon>
        <taxon>Leptospira</taxon>
    </lineage>
</organism>
<evidence type="ECO:0000313" key="1">
    <source>
        <dbReference type="EMBL" id="TGL96957.1"/>
    </source>
</evidence>
<evidence type="ECO:0000313" key="2">
    <source>
        <dbReference type="Proteomes" id="UP000298263"/>
    </source>
</evidence>
<name>A0A4Z1A5X9_9LEPT</name>
<dbReference type="AlphaFoldDB" id="A0A4Z1A5X9"/>
<dbReference type="RefSeq" id="WP_135584939.1">
    <property type="nucleotide sequence ID" value="NZ_RQGO01000018.1"/>
</dbReference>
<gene>
    <name evidence="1" type="ORF">EHQ69_01615</name>
</gene>
<sequence length="206" mass="23594">MKFLKFAMTILLISTLNQCITYLKKEIPAYNPAKIEKKISNVDFVLFYKSFNAIGEKFPVSEAVHKANKQAFTDIIAGCKCISKFNVYVDGLDDLSKVNNKNLVNIEVTSRVKPNSAFFITTTLHVITAGLFPLFAEFNGKTEFIAFSQGKEIKRYSYENDVVEVRQLLLIFAMPFTQRSYITNQNVPDNFVNDIYRDKLYSFDSN</sequence>
<accession>A0A4Z1A5X9</accession>
<dbReference type="EMBL" id="RQGP01000006">
    <property type="protein sequence ID" value="TGL96957.1"/>
    <property type="molecule type" value="Genomic_DNA"/>
</dbReference>